<protein>
    <recommendedName>
        <fullName evidence="3">F-box domain-containing protein</fullName>
    </recommendedName>
</protein>
<dbReference type="AlphaFoldDB" id="A0A0D7AXN2"/>
<sequence>MPWKQITDITIAVGGAIKPRSPSHWSKDLKNCTSVRDLMIFGEPPKYNTDIRMPSVQEFRCGPYAKRWFACLTLPALRALGILGKALPDIPGLIRHSGCQLNALTIDISPLRGWDDSTVSNFRAIVPHLPHLEFLELSLWEDTPTPRVGPHLVRLLDPVANANAFPLLKEFCLSLSHINDVDGETEAMMRTALTVTESVLRPTMKRASISLNNLRKGMDSLKAEVVTGAAEFVKLQARARTEGVLTKVHFLVRLGRNDHHVLVDSYVN</sequence>
<keyword evidence="2" id="KW-1185">Reference proteome</keyword>
<dbReference type="Proteomes" id="UP000054007">
    <property type="component" value="Unassembled WGS sequence"/>
</dbReference>
<accession>A0A0D7AXN2</accession>
<evidence type="ECO:0000313" key="2">
    <source>
        <dbReference type="Proteomes" id="UP000054007"/>
    </source>
</evidence>
<evidence type="ECO:0000313" key="1">
    <source>
        <dbReference type="EMBL" id="KIY63138.1"/>
    </source>
</evidence>
<dbReference type="EMBL" id="KN880719">
    <property type="protein sequence ID" value="KIY63138.1"/>
    <property type="molecule type" value="Genomic_DNA"/>
</dbReference>
<evidence type="ECO:0008006" key="3">
    <source>
        <dbReference type="Google" id="ProtNLM"/>
    </source>
</evidence>
<organism evidence="1 2">
    <name type="scientific">Cylindrobasidium torrendii FP15055 ss-10</name>
    <dbReference type="NCBI Taxonomy" id="1314674"/>
    <lineage>
        <taxon>Eukaryota</taxon>
        <taxon>Fungi</taxon>
        <taxon>Dikarya</taxon>
        <taxon>Basidiomycota</taxon>
        <taxon>Agaricomycotina</taxon>
        <taxon>Agaricomycetes</taxon>
        <taxon>Agaricomycetidae</taxon>
        <taxon>Agaricales</taxon>
        <taxon>Marasmiineae</taxon>
        <taxon>Physalacriaceae</taxon>
        <taxon>Cylindrobasidium</taxon>
    </lineage>
</organism>
<proteinExistence type="predicted"/>
<reference evidence="1 2" key="1">
    <citation type="journal article" date="2015" name="Fungal Genet. Biol.">
        <title>Evolution of novel wood decay mechanisms in Agaricales revealed by the genome sequences of Fistulina hepatica and Cylindrobasidium torrendii.</title>
        <authorList>
            <person name="Floudas D."/>
            <person name="Held B.W."/>
            <person name="Riley R."/>
            <person name="Nagy L.G."/>
            <person name="Koehler G."/>
            <person name="Ransdell A.S."/>
            <person name="Younus H."/>
            <person name="Chow J."/>
            <person name="Chiniquy J."/>
            <person name="Lipzen A."/>
            <person name="Tritt A."/>
            <person name="Sun H."/>
            <person name="Haridas S."/>
            <person name="LaButti K."/>
            <person name="Ohm R.A."/>
            <person name="Kues U."/>
            <person name="Blanchette R.A."/>
            <person name="Grigoriev I.V."/>
            <person name="Minto R.E."/>
            <person name="Hibbett D.S."/>
        </authorList>
    </citation>
    <scope>NUCLEOTIDE SEQUENCE [LARGE SCALE GENOMIC DNA]</scope>
    <source>
        <strain evidence="1 2">FP15055 ss-10</strain>
    </source>
</reference>
<gene>
    <name evidence="1" type="ORF">CYLTODRAFT_458389</name>
</gene>
<name>A0A0D7AXN2_9AGAR</name>